<protein>
    <submittedName>
        <fullName evidence="1">Uncharacterized protein</fullName>
    </submittedName>
</protein>
<dbReference type="HOGENOM" id="CLU_2228693_0_0_6"/>
<dbReference type="AlphaFoldDB" id="S3IXP1"/>
<accession>S3IXP1</accession>
<reference evidence="1 2" key="1">
    <citation type="submission" date="2013-04" db="EMBL/GenBank/DDBJ databases">
        <authorList>
            <person name="Weinstock G."/>
            <person name="Sodergren E."/>
            <person name="Lobos E.A."/>
            <person name="Fulton L."/>
            <person name="Fulton R."/>
            <person name="Courtney L."/>
            <person name="Fronick C."/>
            <person name="O'Laughlin M."/>
            <person name="Godfrey J."/>
            <person name="Wilson R.M."/>
            <person name="Miner T."/>
            <person name="Farmer C."/>
            <person name="Delehaunty K."/>
            <person name="Cordes M."/>
            <person name="Minx P."/>
            <person name="Tomlinson C."/>
            <person name="Chen J."/>
            <person name="Wollam A."/>
            <person name="Pepin K.H."/>
            <person name="Palsikar V.B."/>
            <person name="Zhang X."/>
            <person name="Suruliraj S."/>
            <person name="Perna N.T."/>
            <person name="Plunkett G."/>
            <person name="Warren W."/>
            <person name="Mitreva M."/>
            <person name="Mardis E.R."/>
            <person name="Wilson R.K."/>
        </authorList>
    </citation>
    <scope>NUCLEOTIDE SEQUENCE [LARGE SCALE GENOMIC DNA]</scope>
    <source>
        <strain evidence="1 2">DSM 4568</strain>
    </source>
</reference>
<evidence type="ECO:0000313" key="2">
    <source>
        <dbReference type="Proteomes" id="UP000014585"/>
    </source>
</evidence>
<organism evidence="1 2">
    <name type="scientific">Cedecea davisae DSM 4568</name>
    <dbReference type="NCBI Taxonomy" id="566551"/>
    <lineage>
        <taxon>Bacteria</taxon>
        <taxon>Pseudomonadati</taxon>
        <taxon>Pseudomonadota</taxon>
        <taxon>Gammaproteobacteria</taxon>
        <taxon>Enterobacterales</taxon>
        <taxon>Enterobacteriaceae</taxon>
        <taxon>Cedecea</taxon>
    </lineage>
</organism>
<dbReference type="PATRIC" id="fig|566551.4.peg.1872"/>
<evidence type="ECO:0000313" key="1">
    <source>
        <dbReference type="EMBL" id="EPF17281.1"/>
    </source>
</evidence>
<name>S3IXP1_9ENTR</name>
<sequence>ILAVGPANGRQMGAVGTFADILLFKKVVNFITVVSHDCIISEGFGFTREGMDNIGGRCHYFIPLISEGPEARLPLDGRKEAEINSGAVWKYTVYLGEISPAVHLLY</sequence>
<proteinExistence type="predicted"/>
<comment type="caution">
    <text evidence="1">The sequence shown here is derived from an EMBL/GenBank/DDBJ whole genome shotgun (WGS) entry which is preliminary data.</text>
</comment>
<feature type="non-terminal residue" evidence="1">
    <location>
        <position position="1"/>
    </location>
</feature>
<dbReference type="EMBL" id="ATDT01000014">
    <property type="protein sequence ID" value="EPF17281.1"/>
    <property type="molecule type" value="Genomic_DNA"/>
</dbReference>
<gene>
    <name evidence="1" type="ORF">HMPREF0201_02037</name>
</gene>
<dbReference type="Proteomes" id="UP000014585">
    <property type="component" value="Unassembled WGS sequence"/>
</dbReference>